<dbReference type="InterPro" id="IPR025705">
    <property type="entry name" value="Beta_hexosaminidase_sua/sub"/>
</dbReference>
<dbReference type="SUPFAM" id="SSF55545">
    <property type="entry name" value="beta-N-acetylhexosaminidase-like domain"/>
    <property type="match status" value="1"/>
</dbReference>
<evidence type="ECO:0000313" key="12">
    <source>
        <dbReference type="EMBL" id="KAJ3127849.1"/>
    </source>
</evidence>
<reference evidence="12" key="1">
    <citation type="submission" date="2020-05" db="EMBL/GenBank/DDBJ databases">
        <title>Phylogenomic resolution of chytrid fungi.</title>
        <authorList>
            <person name="Stajich J.E."/>
            <person name="Amses K."/>
            <person name="Simmons R."/>
            <person name="Seto K."/>
            <person name="Myers J."/>
            <person name="Bonds A."/>
            <person name="Quandt C.A."/>
            <person name="Barry K."/>
            <person name="Liu P."/>
            <person name="Grigoriev I."/>
            <person name="Longcore J.E."/>
            <person name="James T.Y."/>
        </authorList>
    </citation>
    <scope>NUCLEOTIDE SEQUENCE</scope>
    <source>
        <strain evidence="12">JEL0513</strain>
    </source>
</reference>
<dbReference type="SUPFAM" id="SSF51445">
    <property type="entry name" value="(Trans)glycosidases"/>
    <property type="match status" value="1"/>
</dbReference>
<comment type="caution">
    <text evidence="12">The sequence shown here is derived from an EMBL/GenBank/DDBJ whole genome shotgun (WGS) entry which is preliminary data.</text>
</comment>
<keyword evidence="7" id="KW-0326">Glycosidase</keyword>
<keyword evidence="6" id="KW-0325">Glycoprotein</keyword>
<dbReference type="EMBL" id="JADGJH010000491">
    <property type="protein sequence ID" value="KAJ3127849.1"/>
    <property type="molecule type" value="Genomic_DNA"/>
</dbReference>
<proteinExistence type="inferred from homology"/>
<feature type="signal peptide" evidence="9">
    <location>
        <begin position="1"/>
        <end position="16"/>
    </location>
</feature>
<feature type="chain" id="PRO_5041912862" description="beta-N-acetylhexosaminidase" evidence="9">
    <location>
        <begin position="17"/>
        <end position="884"/>
    </location>
</feature>
<dbReference type="GO" id="GO:0004563">
    <property type="term" value="F:beta-N-acetylhexosaminidase activity"/>
    <property type="evidence" value="ECO:0007669"/>
    <property type="project" value="UniProtKB-EC"/>
</dbReference>
<name>A0AAD5XJ95_9FUNG</name>
<dbReference type="InterPro" id="IPR015883">
    <property type="entry name" value="Glyco_hydro_20_cat"/>
</dbReference>
<feature type="domain" description="Beta-hexosaminidase eukaryotic type N-terminal" evidence="11">
    <location>
        <begin position="31"/>
        <end position="144"/>
    </location>
</feature>
<dbReference type="FunFam" id="3.20.20.80:FF:000063">
    <property type="entry name" value="Beta-hexosaminidase"/>
    <property type="match status" value="1"/>
</dbReference>
<feature type="active site" description="Proton donor" evidence="8">
    <location>
        <position position="354"/>
    </location>
</feature>
<accession>A0AAD5XJ95</accession>
<evidence type="ECO:0000256" key="2">
    <source>
        <dbReference type="ARBA" id="ARBA00006285"/>
    </source>
</evidence>
<evidence type="ECO:0000259" key="11">
    <source>
        <dbReference type="Pfam" id="PF14845"/>
    </source>
</evidence>
<dbReference type="GO" id="GO:0030203">
    <property type="term" value="P:glycosaminoglycan metabolic process"/>
    <property type="evidence" value="ECO:0007669"/>
    <property type="project" value="TreeGrafter"/>
</dbReference>
<dbReference type="InterPro" id="IPR029018">
    <property type="entry name" value="Hex-like_dom2"/>
</dbReference>
<dbReference type="Gene3D" id="3.30.379.10">
    <property type="entry name" value="Chitobiase/beta-hexosaminidase domain 2-like"/>
    <property type="match status" value="1"/>
</dbReference>
<dbReference type="PANTHER" id="PTHR22600:SF26">
    <property type="entry name" value="BETA-N-ACETYLHEXOSAMINIDASE"/>
    <property type="match status" value="1"/>
</dbReference>
<dbReference type="Proteomes" id="UP001211907">
    <property type="component" value="Unassembled WGS sequence"/>
</dbReference>
<dbReference type="GO" id="GO:0005975">
    <property type="term" value="P:carbohydrate metabolic process"/>
    <property type="evidence" value="ECO:0007669"/>
    <property type="project" value="InterPro"/>
</dbReference>
<protein>
    <recommendedName>
        <fullName evidence="3">beta-N-acetylhexosaminidase</fullName>
        <ecNumber evidence="3">3.2.1.52</ecNumber>
    </recommendedName>
</protein>
<comment type="similarity">
    <text evidence="2">Belongs to the glycosyl hydrolase 20 family.</text>
</comment>
<dbReference type="EC" id="3.2.1.52" evidence="3"/>
<evidence type="ECO:0000256" key="5">
    <source>
        <dbReference type="ARBA" id="ARBA00022801"/>
    </source>
</evidence>
<evidence type="ECO:0000256" key="6">
    <source>
        <dbReference type="ARBA" id="ARBA00023180"/>
    </source>
</evidence>
<evidence type="ECO:0000256" key="8">
    <source>
        <dbReference type="PIRSR" id="PIRSR625705-1"/>
    </source>
</evidence>
<evidence type="ECO:0000256" key="9">
    <source>
        <dbReference type="SAM" id="SignalP"/>
    </source>
</evidence>
<feature type="domain" description="Glycoside hydrolase family 20 catalytic" evidence="10">
    <location>
        <begin position="189"/>
        <end position="574"/>
    </location>
</feature>
<keyword evidence="4 9" id="KW-0732">Signal</keyword>
<dbReference type="GO" id="GO:0016020">
    <property type="term" value="C:membrane"/>
    <property type="evidence" value="ECO:0007669"/>
    <property type="project" value="TreeGrafter"/>
</dbReference>
<sequence length="884" mass="96865">MKFLVLLASIAVAVQAQASASPISPVPHNLLWPRPQQFTNGTTDYSVDPHSLKFNLKFNQIANGNDVVVRKAVNRLKDAALKIGCPAKGTPAITQVFVSVTGKDPADLAQADESYTLVTDATSVTITAKNTVGALHGLQTLTQLIKPNERIPFHVETNTAGCQKAARVGIKTGFVIPSGPWSISDSPSYSWRGVSLDTSRNYIPVSSILRTLDGMAATKLNVLHWHLVDATAFPLVSKTYPDLRSSAYSPLSIYTYTDVEEIIAYAADLGIRVIPEFDTPAHTYSLSFAKELAPFVLCPNGGAGGTNSFWPTCPEPPCGNVNVADPGAAPAIAKLLKEYAGLFTDSVLHLGGDEIENYCLNVSPQFTDIAFGKGNPVPATGTAAWSAGLATVYQSYIDTLLETTTAAGKQTMHWEDIVLNDGVVLPNNTIIQVWNSWDNTVSKNSLQKALALDRYQIVDTNSEYYYLDGGSGAWLTDRGFGPGGNSWEEAYWIPYIDWERIYTHDPRTSPIENTTDTTGSGYSTINGVIQVPTGNLQSIIGAEAAIWGERIGDSNLDTKLWPRAACAAEALWSADSFPTPSNKDFFEALPRLQVFRDRLISQEFVGANNIFVLARTTAYYHRTLGRALSSAMCVGQTLKRPFRETWPTLVLTDLSFANISTAGAIAPISAYVMWLNKLGGNMEISVRNINLIRDLKSNGLLTARIDLICCIDALFVANVLEELPAQTCLTYMEFGSQYRYLNGIAAALSRSLVRIEKLELFHVTFLLLDSLKFVKGLKVLILTKADMKTLLSKSFDWSINCLSLQVVFFKGLLGDHYQFAGKIAAKILGKSLRKLVFQFGYLHIRPQKEKIEIMEKVFNSVNTEQLGWSSVVKGISIIWNRSVD</sequence>
<comment type="catalytic activity">
    <reaction evidence="1">
        <text>Hydrolysis of terminal non-reducing N-acetyl-D-hexosamine residues in N-acetyl-beta-D-hexosaminides.</text>
        <dbReference type="EC" id="3.2.1.52"/>
    </reaction>
</comment>
<dbReference type="InterPro" id="IPR017853">
    <property type="entry name" value="GH"/>
</dbReference>
<evidence type="ECO:0000313" key="13">
    <source>
        <dbReference type="Proteomes" id="UP001211907"/>
    </source>
</evidence>
<dbReference type="Pfam" id="PF00728">
    <property type="entry name" value="Glyco_hydro_20"/>
    <property type="match status" value="1"/>
</dbReference>
<dbReference type="InterPro" id="IPR029019">
    <property type="entry name" value="HEX_eukaryotic_N"/>
</dbReference>
<keyword evidence="13" id="KW-1185">Reference proteome</keyword>
<evidence type="ECO:0000256" key="3">
    <source>
        <dbReference type="ARBA" id="ARBA00012663"/>
    </source>
</evidence>
<keyword evidence="5" id="KW-0378">Hydrolase</keyword>
<evidence type="ECO:0000259" key="10">
    <source>
        <dbReference type="Pfam" id="PF00728"/>
    </source>
</evidence>
<evidence type="ECO:0000256" key="4">
    <source>
        <dbReference type="ARBA" id="ARBA00022729"/>
    </source>
</evidence>
<dbReference type="Gene3D" id="3.20.20.80">
    <property type="entry name" value="Glycosidases"/>
    <property type="match status" value="1"/>
</dbReference>
<evidence type="ECO:0000256" key="7">
    <source>
        <dbReference type="ARBA" id="ARBA00023295"/>
    </source>
</evidence>
<gene>
    <name evidence="12" type="ORF">HK100_009522</name>
</gene>
<organism evidence="12 13">
    <name type="scientific">Physocladia obscura</name>
    <dbReference type="NCBI Taxonomy" id="109957"/>
    <lineage>
        <taxon>Eukaryota</taxon>
        <taxon>Fungi</taxon>
        <taxon>Fungi incertae sedis</taxon>
        <taxon>Chytridiomycota</taxon>
        <taxon>Chytridiomycota incertae sedis</taxon>
        <taxon>Chytridiomycetes</taxon>
        <taxon>Chytridiales</taxon>
        <taxon>Chytriomycetaceae</taxon>
        <taxon>Physocladia</taxon>
    </lineage>
</organism>
<dbReference type="AlphaFoldDB" id="A0AAD5XJ95"/>
<evidence type="ECO:0000256" key="1">
    <source>
        <dbReference type="ARBA" id="ARBA00001231"/>
    </source>
</evidence>
<dbReference type="PRINTS" id="PR00738">
    <property type="entry name" value="GLHYDRLASE20"/>
</dbReference>
<dbReference type="Pfam" id="PF14845">
    <property type="entry name" value="Glycohydro_20b2"/>
    <property type="match status" value="1"/>
</dbReference>
<dbReference type="PANTHER" id="PTHR22600">
    <property type="entry name" value="BETA-HEXOSAMINIDASE"/>
    <property type="match status" value="1"/>
</dbReference>